<dbReference type="InterPro" id="IPR016059">
    <property type="entry name" value="DNA_ligase_ATP-dep_CS"/>
</dbReference>
<evidence type="ECO:0000313" key="18">
    <source>
        <dbReference type="Proteomes" id="UP000009375"/>
    </source>
</evidence>
<evidence type="ECO:0000256" key="3">
    <source>
        <dbReference type="ARBA" id="ARBA00022598"/>
    </source>
</evidence>
<evidence type="ECO:0000256" key="7">
    <source>
        <dbReference type="ARBA" id="ARBA00022741"/>
    </source>
</evidence>
<feature type="binding site" evidence="14">
    <location>
        <position position="295"/>
    </location>
    <ligand>
        <name>ATP</name>
        <dbReference type="ChEBI" id="CHEBI:30616"/>
    </ligand>
</feature>
<feature type="binding site" evidence="14">
    <location>
        <position position="266"/>
    </location>
    <ligand>
        <name>ATP</name>
        <dbReference type="ChEBI" id="CHEBI:30616"/>
    </ligand>
</feature>
<dbReference type="AlphaFoldDB" id="D2EFA6"/>
<dbReference type="GO" id="GO:0006310">
    <property type="term" value="P:DNA recombination"/>
    <property type="evidence" value="ECO:0007669"/>
    <property type="project" value="UniProtKB-UniRule"/>
</dbReference>
<dbReference type="InterPro" id="IPR050191">
    <property type="entry name" value="ATP-dep_DNA_ligase"/>
</dbReference>
<dbReference type="SUPFAM" id="SSF117018">
    <property type="entry name" value="ATP-dependent DNA ligase DNA-binding domain"/>
    <property type="match status" value="1"/>
</dbReference>
<keyword evidence="3 14" id="KW-0436">Ligase</keyword>
<evidence type="ECO:0000256" key="13">
    <source>
        <dbReference type="ARBA" id="ARBA00023306"/>
    </source>
</evidence>
<evidence type="ECO:0000256" key="8">
    <source>
        <dbReference type="ARBA" id="ARBA00022763"/>
    </source>
</evidence>
<accession>D2EFA6</accession>
<dbReference type="InterPro" id="IPR012310">
    <property type="entry name" value="DNA_ligase_ATP-dep_cent"/>
</dbReference>
<evidence type="ECO:0000256" key="6">
    <source>
        <dbReference type="ARBA" id="ARBA00022723"/>
    </source>
</evidence>
<gene>
    <name evidence="14" type="primary">lig</name>
    <name evidence="17" type="ORF">BJBARM4_0423</name>
</gene>
<keyword evidence="9 14" id="KW-0067">ATP-binding</keyword>
<dbReference type="GO" id="GO:0006281">
    <property type="term" value="P:DNA repair"/>
    <property type="evidence" value="ECO:0007669"/>
    <property type="project" value="UniProtKB-UniRule"/>
</dbReference>
<feature type="domain" description="ATP-dependent DNA ligase family profile" evidence="16">
    <location>
        <begin position="323"/>
        <end position="457"/>
    </location>
</feature>
<dbReference type="EC" id="6.5.1.1" evidence="14"/>
<dbReference type="InterPro" id="IPR036599">
    <property type="entry name" value="DNA_ligase_N_sf"/>
</dbReference>
<comment type="catalytic activity">
    <reaction evidence="14">
        <text>ATP + (deoxyribonucleotide)n-3'-hydroxyl + 5'-phospho-(deoxyribonucleotide)m = (deoxyribonucleotide)n+m + AMP + diphosphate.</text>
        <dbReference type="EC" id="6.5.1.1"/>
    </reaction>
</comment>
<keyword evidence="4 14" id="KW-0132">Cell division</keyword>
<evidence type="ECO:0000256" key="1">
    <source>
        <dbReference type="ARBA" id="ARBA00007572"/>
    </source>
</evidence>
<keyword evidence="5 14" id="KW-0235">DNA replication</keyword>
<dbReference type="GO" id="GO:0046872">
    <property type="term" value="F:metal ion binding"/>
    <property type="evidence" value="ECO:0007669"/>
    <property type="project" value="UniProtKB-KW"/>
</dbReference>
<evidence type="ECO:0000259" key="16">
    <source>
        <dbReference type="PROSITE" id="PS50160"/>
    </source>
</evidence>
<dbReference type="PROSITE" id="PS00697">
    <property type="entry name" value="DNA_LIGASE_A1"/>
    <property type="match status" value="1"/>
</dbReference>
<dbReference type="GO" id="GO:0003677">
    <property type="term" value="F:DNA binding"/>
    <property type="evidence" value="ECO:0007669"/>
    <property type="project" value="InterPro"/>
</dbReference>
<dbReference type="Proteomes" id="UP000009375">
    <property type="component" value="Unassembled WGS sequence"/>
</dbReference>
<feature type="binding site" evidence="14">
    <location>
        <position position="244"/>
    </location>
    <ligand>
        <name>ATP</name>
        <dbReference type="ChEBI" id="CHEBI:30616"/>
    </ligand>
</feature>
<dbReference type="NCBIfam" id="TIGR00574">
    <property type="entry name" value="dnl1"/>
    <property type="match status" value="1"/>
</dbReference>
<sequence length="577" mass="65707">MLFEELCNYLLKLEKTSKRLEMIDILSEVFLKTKKEEINYTVNFIQEQLLPPFYNVQLGIADKMVEKAIALAYNKPSSKILEEYKKVGDLGEVAEKESNNSKVSETNITLVYGNLLKISKFSGEGSTEEKIKGLSDLIASTSPIESKFIIRFVMGKLRLGVGEATIMEALSKARTGSRQFKANIERAFNLCSDLGYVAEVLYSKGEEGINKFEIAAMKPIRPALAERLGSSKEILEKMGKCAIDQKLDGFRAQVHKKDKEVRVFSRNLEDITHFMPEVVEEVKKIDCEDLIIDGEALTYDENTNVLYPFQITIQRKRKHNVEEISQELPLRLFVFDIMLFNKKNMINEPYTKRRELLDKLFSNTNTISKTKMIITDNEKDIDKFFDLTIEQGLEGIVAKRLDSTYSAGARNFNWIKMKRSYKSKLNDTIDLVILGYFKGRGQRASFGLGAVLAGVYDSKEDKFKSITKVGSGFSEEQFKQLFKILNEIKVDIKPARVDSIMQPDVWVVPKYVIAVKADEITRSPTHTAGMKDGIGYALRFPRAVSFIRTDKKAEDANSVNDIIEMYNEQKNISVKNQ</sequence>
<dbReference type="CDD" id="cd07969">
    <property type="entry name" value="OBF_DNA_ligase_I"/>
    <property type="match status" value="1"/>
</dbReference>
<feature type="binding site" evidence="14">
    <location>
        <position position="335"/>
    </location>
    <ligand>
        <name>ATP</name>
        <dbReference type="ChEBI" id="CHEBI:30616"/>
    </ligand>
</feature>
<protein>
    <recommendedName>
        <fullName evidence="2 14">DNA ligase</fullName>
        <ecNumber evidence="14">6.5.1.1</ecNumber>
    </recommendedName>
    <alternativeName>
        <fullName evidence="14">Polydeoxyribonucleotide synthase [ATP]</fullName>
    </alternativeName>
</protein>
<dbReference type="PANTHER" id="PTHR45674">
    <property type="entry name" value="DNA LIGASE 1/3 FAMILY MEMBER"/>
    <property type="match status" value="1"/>
</dbReference>
<dbReference type="Pfam" id="PF04675">
    <property type="entry name" value="DNA_ligase_A_N"/>
    <property type="match status" value="1"/>
</dbReference>
<evidence type="ECO:0000256" key="15">
    <source>
        <dbReference type="RuleBase" id="RU004196"/>
    </source>
</evidence>
<comment type="function">
    <text evidence="14">DNA ligase that seals nicks in double-stranded DNA during DNA replication, DNA recombination and DNA repair.</text>
</comment>
<dbReference type="GO" id="GO:0051301">
    <property type="term" value="P:cell division"/>
    <property type="evidence" value="ECO:0007669"/>
    <property type="project" value="UniProtKB-KW"/>
</dbReference>
<dbReference type="InterPro" id="IPR000977">
    <property type="entry name" value="DNA_ligase_ATP-dep"/>
</dbReference>
<dbReference type="Pfam" id="PF04679">
    <property type="entry name" value="DNA_ligase_A_C"/>
    <property type="match status" value="1"/>
</dbReference>
<reference evidence="17 18" key="1">
    <citation type="journal article" date="2010" name="Proc. Natl. Acad. Sci. U.S.A.">
        <title>Enigmatic, ultrasmall, uncultivated Archaea.</title>
        <authorList>
            <person name="Baker B.J."/>
            <person name="Comolli L.R."/>
            <person name="Dick G.J."/>
            <person name="Hauser L.J."/>
            <person name="Hyatt D."/>
            <person name="Dill B.D."/>
            <person name="Land M.L."/>
            <person name="Verberkmoes N.C."/>
            <person name="Hettich R.L."/>
            <person name="Banfield J.F."/>
        </authorList>
    </citation>
    <scope>NUCLEOTIDE SEQUENCE [LARGE SCALE GENOMIC DNA]</scope>
</reference>
<dbReference type="SUPFAM" id="SSF50249">
    <property type="entry name" value="Nucleic acid-binding proteins"/>
    <property type="match status" value="1"/>
</dbReference>
<feature type="binding site" evidence="14">
    <location>
        <position position="416"/>
    </location>
    <ligand>
        <name>ATP</name>
        <dbReference type="ChEBI" id="CHEBI:30616"/>
    </ligand>
</feature>
<dbReference type="GO" id="GO:0071897">
    <property type="term" value="P:DNA biosynthetic process"/>
    <property type="evidence" value="ECO:0007669"/>
    <property type="project" value="InterPro"/>
</dbReference>
<evidence type="ECO:0000313" key="17">
    <source>
        <dbReference type="EMBL" id="EEZ93032.1"/>
    </source>
</evidence>
<dbReference type="Gene3D" id="1.10.3260.10">
    <property type="entry name" value="DNA ligase, ATP-dependent, N-terminal domain"/>
    <property type="match status" value="1"/>
</dbReference>
<dbReference type="InterPro" id="IPR012340">
    <property type="entry name" value="NA-bd_OB-fold"/>
</dbReference>
<feature type="binding site" evidence="14">
    <location>
        <position position="410"/>
    </location>
    <ligand>
        <name>ATP</name>
        <dbReference type="ChEBI" id="CHEBI:30616"/>
    </ligand>
</feature>
<keyword evidence="6 14" id="KW-0479">Metal-binding</keyword>
<dbReference type="Gene3D" id="2.40.50.140">
    <property type="entry name" value="Nucleic acid-binding proteins"/>
    <property type="match status" value="1"/>
</dbReference>
<evidence type="ECO:0000256" key="12">
    <source>
        <dbReference type="ARBA" id="ARBA00023204"/>
    </source>
</evidence>
<evidence type="ECO:0000256" key="11">
    <source>
        <dbReference type="ARBA" id="ARBA00023172"/>
    </source>
</evidence>
<dbReference type="InterPro" id="IPR022865">
    <property type="entry name" value="DNA_ligae_ATP-dep_bac/arc"/>
</dbReference>
<evidence type="ECO:0000256" key="14">
    <source>
        <dbReference type="HAMAP-Rule" id="MF_00407"/>
    </source>
</evidence>
<dbReference type="EMBL" id="GG730044">
    <property type="protein sequence ID" value="EEZ93032.1"/>
    <property type="molecule type" value="Genomic_DNA"/>
</dbReference>
<comment type="similarity">
    <text evidence="1 14 15">Belongs to the ATP-dependent DNA ligase family.</text>
</comment>
<dbReference type="SUPFAM" id="SSF56091">
    <property type="entry name" value="DNA ligase/mRNA capping enzyme, catalytic domain"/>
    <property type="match status" value="1"/>
</dbReference>
<dbReference type="PANTHER" id="PTHR45674:SF4">
    <property type="entry name" value="DNA LIGASE 1"/>
    <property type="match status" value="1"/>
</dbReference>
<dbReference type="GO" id="GO:0005524">
    <property type="term" value="F:ATP binding"/>
    <property type="evidence" value="ECO:0007669"/>
    <property type="project" value="UniProtKB-UniRule"/>
</dbReference>
<keyword evidence="7 14" id="KW-0547">Nucleotide-binding</keyword>
<keyword evidence="8 14" id="KW-0227">DNA damage</keyword>
<dbReference type="InterPro" id="IPR012309">
    <property type="entry name" value="DNA_ligase_ATP-dep_C"/>
</dbReference>
<evidence type="ECO:0000256" key="4">
    <source>
        <dbReference type="ARBA" id="ARBA00022618"/>
    </source>
</evidence>
<organism evidence="17 18">
    <name type="scientific">Candidatus Parvarchaeum acidiphilum ARMAN-4</name>
    <dbReference type="NCBI Taxonomy" id="662760"/>
    <lineage>
        <taxon>Archaea</taxon>
        <taxon>Candidatus Parvarchaeota</taxon>
        <taxon>Candidatus Parvarchaeum</taxon>
    </lineage>
</organism>
<evidence type="ECO:0000256" key="5">
    <source>
        <dbReference type="ARBA" id="ARBA00022705"/>
    </source>
</evidence>
<feature type="binding site" evidence="14">
    <location>
        <position position="251"/>
    </location>
    <ligand>
        <name>ATP</name>
        <dbReference type="ChEBI" id="CHEBI:30616"/>
    </ligand>
</feature>
<dbReference type="Pfam" id="PF01068">
    <property type="entry name" value="DNA_ligase_A_M"/>
    <property type="match status" value="1"/>
</dbReference>
<evidence type="ECO:0000256" key="10">
    <source>
        <dbReference type="ARBA" id="ARBA00022842"/>
    </source>
</evidence>
<evidence type="ECO:0000256" key="9">
    <source>
        <dbReference type="ARBA" id="ARBA00022840"/>
    </source>
</evidence>
<dbReference type="HAMAP" id="MF_00407">
    <property type="entry name" value="DNA_ligase"/>
    <property type="match status" value="1"/>
</dbReference>
<keyword evidence="11 14" id="KW-0233">DNA recombination</keyword>
<keyword evidence="10 14" id="KW-0460">Magnesium</keyword>
<keyword evidence="12 14" id="KW-0234">DNA repair</keyword>
<dbReference type="GO" id="GO:0006273">
    <property type="term" value="P:lagging strand elongation"/>
    <property type="evidence" value="ECO:0007669"/>
    <property type="project" value="TreeGrafter"/>
</dbReference>
<evidence type="ECO:0000256" key="2">
    <source>
        <dbReference type="ARBA" id="ARBA00013308"/>
    </source>
</evidence>
<dbReference type="Gene3D" id="3.30.470.30">
    <property type="entry name" value="DNA ligase/mRNA capping enzyme"/>
    <property type="match status" value="1"/>
</dbReference>
<comment type="cofactor">
    <cofactor evidence="14">
        <name>Mg(2+)</name>
        <dbReference type="ChEBI" id="CHEBI:18420"/>
    </cofactor>
</comment>
<keyword evidence="13 14" id="KW-0131">Cell cycle</keyword>
<dbReference type="PROSITE" id="PS50160">
    <property type="entry name" value="DNA_LIGASE_A3"/>
    <property type="match status" value="1"/>
</dbReference>
<dbReference type="GO" id="GO:0003910">
    <property type="term" value="F:DNA ligase (ATP) activity"/>
    <property type="evidence" value="ECO:0007669"/>
    <property type="project" value="UniProtKB-UniRule"/>
</dbReference>
<feature type="active site" description="N6-AMP-lysine intermediate" evidence="14">
    <location>
        <position position="246"/>
    </location>
</feature>
<dbReference type="InterPro" id="IPR012308">
    <property type="entry name" value="DNA_ligase_ATP-dep_N"/>
</dbReference>
<name>D2EFA6_PARA4</name>
<dbReference type="CDD" id="cd07901">
    <property type="entry name" value="Adenylation_DNA_ligase_Arch_LigB"/>
    <property type="match status" value="1"/>
</dbReference>
<proteinExistence type="inferred from homology"/>